<evidence type="ECO:0000256" key="1">
    <source>
        <dbReference type="SAM" id="MobiDB-lite"/>
    </source>
</evidence>
<evidence type="ECO:0008006" key="5">
    <source>
        <dbReference type="Google" id="ProtNLM"/>
    </source>
</evidence>
<protein>
    <recommendedName>
        <fullName evidence="5">Chitin-binding type-4 domain-containing protein</fullName>
    </recommendedName>
</protein>
<feature type="compositionally biased region" description="Basic residues" evidence="1">
    <location>
        <begin position="229"/>
        <end position="238"/>
    </location>
</feature>
<keyword evidence="4" id="KW-1185">Reference proteome</keyword>
<feature type="chain" id="PRO_5012123394" description="Chitin-binding type-4 domain-containing protein" evidence="2">
    <location>
        <begin position="26"/>
        <end position="431"/>
    </location>
</feature>
<feature type="region of interest" description="Disordered" evidence="1">
    <location>
        <begin position="216"/>
        <end position="279"/>
    </location>
</feature>
<dbReference type="AlphaFoldDB" id="A0A1X6NZM5"/>
<accession>A0A1X6NZM5</accession>
<dbReference type="EMBL" id="KV918967">
    <property type="protein sequence ID" value="OSX74027.1"/>
    <property type="molecule type" value="Genomic_DNA"/>
</dbReference>
<dbReference type="Proteomes" id="UP000218209">
    <property type="component" value="Unassembled WGS sequence"/>
</dbReference>
<gene>
    <name evidence="3" type="ORF">BU14_0313s0012</name>
</gene>
<feature type="region of interest" description="Disordered" evidence="1">
    <location>
        <begin position="286"/>
        <end position="305"/>
    </location>
</feature>
<evidence type="ECO:0000256" key="2">
    <source>
        <dbReference type="SAM" id="SignalP"/>
    </source>
</evidence>
<organism evidence="3 4">
    <name type="scientific">Porphyra umbilicalis</name>
    <name type="common">Purple laver</name>
    <name type="synonym">Red alga</name>
    <dbReference type="NCBI Taxonomy" id="2786"/>
    <lineage>
        <taxon>Eukaryota</taxon>
        <taxon>Rhodophyta</taxon>
        <taxon>Bangiophyceae</taxon>
        <taxon>Bangiales</taxon>
        <taxon>Bangiaceae</taxon>
        <taxon>Porphyra</taxon>
    </lineage>
</organism>
<name>A0A1X6NZM5_PORUM</name>
<evidence type="ECO:0000313" key="4">
    <source>
        <dbReference type="Proteomes" id="UP000218209"/>
    </source>
</evidence>
<proteinExistence type="predicted"/>
<evidence type="ECO:0000313" key="3">
    <source>
        <dbReference type="EMBL" id="OSX74027.1"/>
    </source>
</evidence>
<feature type="signal peptide" evidence="2">
    <location>
        <begin position="1"/>
        <end position="25"/>
    </location>
</feature>
<dbReference type="Gene3D" id="2.70.50.70">
    <property type="match status" value="1"/>
</dbReference>
<keyword evidence="2" id="KW-0732">Signal</keyword>
<dbReference type="OrthoDB" id="2342176at2759"/>
<reference evidence="3 4" key="1">
    <citation type="submission" date="2017-03" db="EMBL/GenBank/DDBJ databases">
        <title>WGS assembly of Porphyra umbilicalis.</title>
        <authorList>
            <person name="Brawley S.H."/>
            <person name="Blouin N.A."/>
            <person name="Ficko-Blean E."/>
            <person name="Wheeler G.L."/>
            <person name="Lohr M."/>
            <person name="Goodson H.V."/>
            <person name="Jenkins J.W."/>
            <person name="Blaby-Haas C.E."/>
            <person name="Helliwell K.E."/>
            <person name="Chan C."/>
            <person name="Marriage T."/>
            <person name="Bhattacharya D."/>
            <person name="Klein A.S."/>
            <person name="Badis Y."/>
            <person name="Brodie J."/>
            <person name="Cao Y."/>
            <person name="Collen J."/>
            <person name="Dittami S.M."/>
            <person name="Gachon C.M."/>
            <person name="Green B.R."/>
            <person name="Karpowicz S."/>
            <person name="Kim J.W."/>
            <person name="Kudahl U."/>
            <person name="Lin S."/>
            <person name="Michel G."/>
            <person name="Mittag M."/>
            <person name="Olson B.J."/>
            <person name="Pangilinan J."/>
            <person name="Peng Y."/>
            <person name="Qiu H."/>
            <person name="Shu S."/>
            <person name="Singer J.T."/>
            <person name="Smith A.G."/>
            <person name="Sprecher B.N."/>
            <person name="Wagner V."/>
            <person name="Wang W."/>
            <person name="Wang Z.-Y."/>
            <person name="Yan J."/>
            <person name="Yarish C."/>
            <person name="Zoeuner-Riek S."/>
            <person name="Zhuang Y."/>
            <person name="Zou Y."/>
            <person name="Lindquist E.A."/>
            <person name="Grimwood J."/>
            <person name="Barry K."/>
            <person name="Rokhsar D.S."/>
            <person name="Schmutz J."/>
            <person name="Stiller J.W."/>
            <person name="Grossman A.R."/>
            <person name="Prochnik S.E."/>
        </authorList>
    </citation>
    <scope>NUCLEOTIDE SEQUENCE [LARGE SCALE GENOMIC DNA]</scope>
    <source>
        <strain evidence="3">4086291</strain>
    </source>
</reference>
<sequence length="431" mass="45879">MAPRAMLTGLVVAALAAAAASGAAAHSSMTAPSPISRDKHCKVDFGKDRSSCPGPCPVKYLKPFAPVAKTYRGARFPVRWYKNNHQDGFVRWTVVPLDKANDAAAHAKGAFQYGCYSAGRYQCSAAEKSKHCTFDNMGVGYKATVDVPKNLPDGDYMLGWTWYGGQNKPSIRYSNYHDCARIRVAGGWPMEHSHQPVFRPGGSTPDATEFQDSCLSATNDLGRPDGRTVRRMRPRPFAHGRQPPLIPASFYGGIGGARRTQTASTGPAEHAPPEDAGVADVADIPDDEAVSTPTPAPPSDGDAGGVFGLGPAPYTDGRVSLDELVVLGTTKRGPLTAFPPSDDEVTVPLPAGGIVFVARAVGAVARVQFKVNGRHAATEVVYPYALGTLKADGTALAGWKGAWHRRAFYLEAVVTGKGGEVETRSWRLRMG</sequence>